<dbReference type="PROSITE" id="PS50090">
    <property type="entry name" value="MYB_LIKE"/>
    <property type="match status" value="1"/>
</dbReference>
<keyword evidence="4" id="KW-0539">Nucleus</keyword>
<dbReference type="InterPro" id="IPR009057">
    <property type="entry name" value="Homeodomain-like_sf"/>
</dbReference>
<evidence type="ECO:0000259" key="5">
    <source>
        <dbReference type="PROSITE" id="PS50090"/>
    </source>
</evidence>
<keyword evidence="3" id="KW-0804">Transcription</keyword>
<dbReference type="InterPro" id="IPR001005">
    <property type="entry name" value="SANT/Myb"/>
</dbReference>
<dbReference type="FunCoup" id="A0A0Q3H7V1">
    <property type="interactions" value="814"/>
</dbReference>
<proteinExistence type="predicted"/>
<feature type="domain" description="SANT" evidence="6">
    <location>
        <begin position="155"/>
        <end position="203"/>
    </location>
</feature>
<dbReference type="CDD" id="cd11660">
    <property type="entry name" value="SANT_TRF"/>
    <property type="match status" value="1"/>
</dbReference>
<evidence type="ECO:0000256" key="1">
    <source>
        <dbReference type="ARBA" id="ARBA00023015"/>
    </source>
</evidence>
<keyword evidence="1" id="KW-0805">Transcription regulation</keyword>
<dbReference type="PROSITE" id="PS51293">
    <property type="entry name" value="SANT"/>
    <property type="match status" value="1"/>
</dbReference>
<keyword evidence="10" id="KW-1185">Reference proteome</keyword>
<name>A0A0Q3H7V1_BRADI</name>
<dbReference type="InterPro" id="IPR017930">
    <property type="entry name" value="Myb_dom"/>
</dbReference>
<dbReference type="ExpressionAtlas" id="A0A0Q3H7V1">
    <property type="expression patterns" value="baseline"/>
</dbReference>
<dbReference type="SMART" id="SM00717">
    <property type="entry name" value="SANT"/>
    <property type="match status" value="1"/>
</dbReference>
<evidence type="ECO:0000313" key="9">
    <source>
        <dbReference type="EnsemblPlants" id="KQK18733"/>
    </source>
</evidence>
<reference evidence="9" key="3">
    <citation type="submission" date="2018-08" db="UniProtKB">
        <authorList>
            <consortium name="EnsemblPlants"/>
        </authorList>
    </citation>
    <scope>IDENTIFICATION</scope>
    <source>
        <strain evidence="9">cv. Bd21</strain>
    </source>
</reference>
<gene>
    <name evidence="8" type="ORF">BRADI_1g44328v3</name>
</gene>
<dbReference type="InParanoid" id="A0A0Q3H7V1"/>
<dbReference type="OrthoDB" id="118550at2759"/>
<protein>
    <submittedName>
        <fullName evidence="8 9">Uncharacterized protein</fullName>
    </submittedName>
</protein>
<evidence type="ECO:0000259" key="7">
    <source>
        <dbReference type="PROSITE" id="PS51294"/>
    </source>
</evidence>
<dbReference type="GO" id="GO:0003677">
    <property type="term" value="F:DNA binding"/>
    <property type="evidence" value="ECO:0007669"/>
    <property type="project" value="UniProtKB-KW"/>
</dbReference>
<dbReference type="PANTHER" id="PTHR44042:SF36">
    <property type="entry name" value="HTH MYB-TYPE DOMAIN-CONTAINING PROTEIN"/>
    <property type="match status" value="1"/>
</dbReference>
<dbReference type="PANTHER" id="PTHR44042">
    <property type="entry name" value="DUPLICATED HOMEODOMAIN-LIKE SUPERFAMILY PROTEIN-RELATED"/>
    <property type="match status" value="1"/>
</dbReference>
<evidence type="ECO:0000313" key="8">
    <source>
        <dbReference type="EMBL" id="KQK18733.1"/>
    </source>
</evidence>
<feature type="domain" description="Myb-like" evidence="5">
    <location>
        <begin position="155"/>
        <end position="199"/>
    </location>
</feature>
<reference evidence="8 9" key="1">
    <citation type="journal article" date="2010" name="Nature">
        <title>Genome sequencing and analysis of the model grass Brachypodium distachyon.</title>
        <authorList>
            <consortium name="International Brachypodium Initiative"/>
        </authorList>
    </citation>
    <scope>NUCLEOTIDE SEQUENCE [LARGE SCALE GENOMIC DNA]</scope>
    <source>
        <strain evidence="8 9">Bd21</strain>
    </source>
</reference>
<organism evidence="8">
    <name type="scientific">Brachypodium distachyon</name>
    <name type="common">Purple false brome</name>
    <name type="synonym">Trachynia distachya</name>
    <dbReference type="NCBI Taxonomy" id="15368"/>
    <lineage>
        <taxon>Eukaryota</taxon>
        <taxon>Viridiplantae</taxon>
        <taxon>Streptophyta</taxon>
        <taxon>Embryophyta</taxon>
        <taxon>Tracheophyta</taxon>
        <taxon>Spermatophyta</taxon>
        <taxon>Magnoliopsida</taxon>
        <taxon>Liliopsida</taxon>
        <taxon>Poales</taxon>
        <taxon>Poaceae</taxon>
        <taxon>BOP clade</taxon>
        <taxon>Pooideae</taxon>
        <taxon>Stipodae</taxon>
        <taxon>Brachypodieae</taxon>
        <taxon>Brachypodium</taxon>
    </lineage>
</organism>
<dbReference type="NCBIfam" id="TIGR01557">
    <property type="entry name" value="myb_SHAQKYF"/>
    <property type="match status" value="1"/>
</dbReference>
<feature type="domain" description="HTH myb-type" evidence="7">
    <location>
        <begin position="152"/>
        <end position="203"/>
    </location>
</feature>
<sequence>MNLGANIDQDWTSSEVEEARSIITGGYHEENKKLNIISELQEKFPSKPMHQVRDLYVDIFVEMSMTQCQEKEYGGADRMHGVICTIDGHVNKNYGVLEEEVSMDDKEFSHGFPLKHAGVVETMKEVPVPKENKGEVLENKMSIHQPVEHCTKRFWTTEEHRLFLRGLRGYGSGKWKDISKYFVTSRTPVQISSHAQKYFKRLQSKRSGMQRYSIHDVELDEEMENSSRPSKHAATIPTSSFHQVPSNPCVTMDNIARFKFPF</sequence>
<dbReference type="SUPFAM" id="SSF46689">
    <property type="entry name" value="Homeodomain-like"/>
    <property type="match status" value="1"/>
</dbReference>
<dbReference type="STRING" id="15368.A0A0Q3H7V1"/>
<dbReference type="InterPro" id="IPR056195">
    <property type="entry name" value="HTH_70"/>
</dbReference>
<dbReference type="Proteomes" id="UP000008810">
    <property type="component" value="Chromosome 1"/>
</dbReference>
<evidence type="ECO:0000259" key="6">
    <source>
        <dbReference type="PROSITE" id="PS51293"/>
    </source>
</evidence>
<keyword evidence="2" id="KW-0238">DNA-binding</keyword>
<evidence type="ECO:0000313" key="10">
    <source>
        <dbReference type="Proteomes" id="UP000008810"/>
    </source>
</evidence>
<evidence type="ECO:0000256" key="2">
    <source>
        <dbReference type="ARBA" id="ARBA00023125"/>
    </source>
</evidence>
<dbReference type="EnsemblPlants" id="KQK18733">
    <property type="protein sequence ID" value="KQK18733"/>
    <property type="gene ID" value="BRADI_1g44328v3"/>
</dbReference>
<evidence type="ECO:0000256" key="4">
    <source>
        <dbReference type="ARBA" id="ARBA00023242"/>
    </source>
</evidence>
<dbReference type="EMBL" id="CM000880">
    <property type="protein sequence ID" value="KQK18733.1"/>
    <property type="molecule type" value="Genomic_DNA"/>
</dbReference>
<dbReference type="Pfam" id="PF00249">
    <property type="entry name" value="Myb_DNA-binding"/>
    <property type="match status" value="1"/>
</dbReference>
<dbReference type="Pfam" id="PF23671">
    <property type="entry name" value="HTH_70"/>
    <property type="match status" value="1"/>
</dbReference>
<dbReference type="AlphaFoldDB" id="A0A0Q3H7V1"/>
<reference evidence="8" key="2">
    <citation type="submission" date="2017-06" db="EMBL/GenBank/DDBJ databases">
        <title>WGS assembly of Brachypodium distachyon.</title>
        <authorList>
            <consortium name="The International Brachypodium Initiative"/>
            <person name="Lucas S."/>
            <person name="Harmon-Smith M."/>
            <person name="Lail K."/>
            <person name="Tice H."/>
            <person name="Grimwood J."/>
            <person name="Bruce D."/>
            <person name="Barry K."/>
            <person name="Shu S."/>
            <person name="Lindquist E."/>
            <person name="Wang M."/>
            <person name="Pitluck S."/>
            <person name="Vogel J.P."/>
            <person name="Garvin D.F."/>
            <person name="Mockler T.C."/>
            <person name="Schmutz J."/>
            <person name="Rokhsar D."/>
            <person name="Bevan M.W."/>
        </authorList>
    </citation>
    <scope>NUCLEOTIDE SEQUENCE</scope>
    <source>
        <strain evidence="8">Bd21</strain>
    </source>
</reference>
<dbReference type="Gene3D" id="1.10.10.60">
    <property type="entry name" value="Homeodomain-like"/>
    <property type="match status" value="1"/>
</dbReference>
<dbReference type="Gramene" id="KQK18733">
    <property type="protein sequence ID" value="KQK18733"/>
    <property type="gene ID" value="BRADI_1g44328v3"/>
</dbReference>
<dbReference type="PROSITE" id="PS51294">
    <property type="entry name" value="HTH_MYB"/>
    <property type="match status" value="1"/>
</dbReference>
<accession>A0A0Q3H7V1</accession>
<dbReference type="InterPro" id="IPR017884">
    <property type="entry name" value="SANT_dom"/>
</dbReference>
<evidence type="ECO:0000256" key="3">
    <source>
        <dbReference type="ARBA" id="ARBA00023163"/>
    </source>
</evidence>
<dbReference type="InterPro" id="IPR006447">
    <property type="entry name" value="Myb_dom_plants"/>
</dbReference>